<gene>
    <name evidence="1" type="ORF">COMA1_10322</name>
</gene>
<dbReference type="AlphaFoldDB" id="A0A0S4L9W3"/>
<organism evidence="1 2">
    <name type="scientific">Candidatus Nitrospira nitrosa</name>
    <dbReference type="NCBI Taxonomy" id="1742972"/>
    <lineage>
        <taxon>Bacteria</taxon>
        <taxon>Pseudomonadati</taxon>
        <taxon>Nitrospirota</taxon>
        <taxon>Nitrospiria</taxon>
        <taxon>Nitrospirales</taxon>
        <taxon>Nitrospiraceae</taxon>
        <taxon>Nitrospira</taxon>
    </lineage>
</organism>
<protein>
    <submittedName>
        <fullName evidence="1">Uncharacterized protein</fullName>
    </submittedName>
</protein>
<accession>A0A0S4L9W3</accession>
<dbReference type="EMBL" id="CZQA01000001">
    <property type="protein sequence ID" value="CUS31906.1"/>
    <property type="molecule type" value="Genomic_DNA"/>
</dbReference>
<evidence type="ECO:0000313" key="2">
    <source>
        <dbReference type="Proteomes" id="UP000199032"/>
    </source>
</evidence>
<name>A0A0S4L9W3_9BACT</name>
<reference evidence="1 2" key="1">
    <citation type="submission" date="2015-10" db="EMBL/GenBank/DDBJ databases">
        <authorList>
            <person name="Gilbert D.G."/>
        </authorList>
    </citation>
    <scope>NUCLEOTIDE SEQUENCE [LARGE SCALE GENOMIC DNA]</scope>
    <source>
        <strain evidence="1">COMA1</strain>
    </source>
</reference>
<dbReference type="STRING" id="1742972.COMA1_10322"/>
<evidence type="ECO:0000313" key="1">
    <source>
        <dbReference type="EMBL" id="CUS31906.1"/>
    </source>
</evidence>
<proteinExistence type="predicted"/>
<dbReference type="OrthoDB" id="9792047at2"/>
<sequence>MRSKTEIPYRLFLPCIAAIGLLTVVLFQESLAGDRPAAHLHEHQITIDATKLVPMSWWQIPGVTPSIWNSDPESLDAPKTSERRDLSLRPGKYKFISFTFDFPFTVGLNGTIDFSPALDQCVQGRGTQTLVVLCKRTYPHGGQPDPYYNQKPNNG</sequence>
<dbReference type="RefSeq" id="WP_090742794.1">
    <property type="nucleotide sequence ID" value="NZ_CZQA01000001.1"/>
</dbReference>
<dbReference type="Proteomes" id="UP000199032">
    <property type="component" value="Unassembled WGS sequence"/>
</dbReference>
<keyword evidence="2" id="KW-1185">Reference proteome</keyword>